<dbReference type="AlphaFoldDB" id="A0A1H4FU96"/>
<evidence type="ECO:0000313" key="3">
    <source>
        <dbReference type="Proteomes" id="UP000183253"/>
    </source>
</evidence>
<accession>A0A1H4FU96</accession>
<feature type="transmembrane region" description="Helical" evidence="1">
    <location>
        <begin position="222"/>
        <end position="246"/>
    </location>
</feature>
<dbReference type="RefSeq" id="WP_010264573.1">
    <property type="nucleotide sequence ID" value="NZ_CAEG01000013.1"/>
</dbReference>
<evidence type="ECO:0000313" key="2">
    <source>
        <dbReference type="EMBL" id="SEB00875.1"/>
    </source>
</evidence>
<dbReference type="PANTHER" id="PTHR30188:SF4">
    <property type="entry name" value="PROTEIN TRIGALACTOSYLDIACYLGLYCEROL 1, CHLOROPLASTIC"/>
    <property type="match status" value="1"/>
</dbReference>
<feature type="transmembrane region" description="Helical" evidence="1">
    <location>
        <begin position="39"/>
        <end position="64"/>
    </location>
</feature>
<dbReference type="STRING" id="1033731.SAMN05444145_11312"/>
<dbReference type="GO" id="GO:0043190">
    <property type="term" value="C:ATP-binding cassette (ABC) transporter complex"/>
    <property type="evidence" value="ECO:0007669"/>
    <property type="project" value="InterPro"/>
</dbReference>
<name>A0A1H4FU96_9BACT</name>
<protein>
    <submittedName>
        <fullName evidence="2">Phospholipid/cholesterol/gamma-HCH transport system permease protein</fullName>
    </submittedName>
</protein>
<sequence length="247" mass="26847">MLKVFELIGRYFILMGKVFSRPEKAAIYRRRIVFEMEALGVNSIGLTAIISVFIGAVITLQMCINLDSPFIPRSLVGYATRETMILEFSSAVVALILAGKVGSSIASEIGTMRITEQIDALEIMGVNSASYLILPKIVAAMLFFPFLTILSILIGILGGWIIAAVTGIMIPADYVDGLLMDFKPYSITYTLIKTVVFAYIITSISAFYGYNARGNSMEVGAASTRAVVASCVVILLFDLILTQVLLI</sequence>
<dbReference type="GO" id="GO:0005548">
    <property type="term" value="F:phospholipid transporter activity"/>
    <property type="evidence" value="ECO:0007669"/>
    <property type="project" value="TreeGrafter"/>
</dbReference>
<dbReference type="EMBL" id="FNRI01000013">
    <property type="protein sequence ID" value="SEB00875.1"/>
    <property type="molecule type" value="Genomic_DNA"/>
</dbReference>
<dbReference type="Proteomes" id="UP000183253">
    <property type="component" value="Unassembled WGS sequence"/>
</dbReference>
<organism evidence="2 3">
    <name type="scientific">Alistipes timonensis JC136</name>
    <dbReference type="NCBI Taxonomy" id="1033731"/>
    <lineage>
        <taxon>Bacteria</taxon>
        <taxon>Pseudomonadati</taxon>
        <taxon>Bacteroidota</taxon>
        <taxon>Bacteroidia</taxon>
        <taxon>Bacteroidales</taxon>
        <taxon>Rikenellaceae</taxon>
        <taxon>Alistipes</taxon>
    </lineage>
</organism>
<feature type="transmembrane region" description="Helical" evidence="1">
    <location>
        <begin position="137"/>
        <end position="170"/>
    </location>
</feature>
<proteinExistence type="predicted"/>
<keyword evidence="3" id="KW-1185">Reference proteome</keyword>
<dbReference type="OrthoDB" id="9810518at2"/>
<feature type="transmembrane region" description="Helical" evidence="1">
    <location>
        <begin position="84"/>
        <end position="103"/>
    </location>
</feature>
<dbReference type="Pfam" id="PF02405">
    <property type="entry name" value="MlaE"/>
    <property type="match status" value="1"/>
</dbReference>
<dbReference type="InterPro" id="IPR030802">
    <property type="entry name" value="Permease_MalE"/>
</dbReference>
<evidence type="ECO:0000256" key="1">
    <source>
        <dbReference type="SAM" id="Phobius"/>
    </source>
</evidence>
<keyword evidence="1" id="KW-1133">Transmembrane helix</keyword>
<reference evidence="2 3" key="1">
    <citation type="submission" date="2016-10" db="EMBL/GenBank/DDBJ databases">
        <authorList>
            <person name="de Groot N.N."/>
        </authorList>
    </citation>
    <scope>NUCLEOTIDE SEQUENCE [LARGE SCALE GENOMIC DNA]</scope>
    <source>
        <strain evidence="2 3">DSM 25383</strain>
    </source>
</reference>
<keyword evidence="1" id="KW-0812">Transmembrane</keyword>
<feature type="transmembrane region" description="Helical" evidence="1">
    <location>
        <begin position="190"/>
        <end position="210"/>
    </location>
</feature>
<dbReference type="PANTHER" id="PTHR30188">
    <property type="entry name" value="ABC TRANSPORTER PERMEASE PROTEIN-RELATED"/>
    <property type="match status" value="1"/>
</dbReference>
<gene>
    <name evidence="2" type="ORF">SAMN05444145_11312</name>
</gene>
<keyword evidence="1" id="KW-0472">Membrane</keyword>